<proteinExistence type="predicted"/>
<name>I1XII9_METNJ</name>
<evidence type="ECO:0000313" key="3">
    <source>
        <dbReference type="Proteomes" id="UP000009144"/>
    </source>
</evidence>
<dbReference type="OrthoDB" id="5734946at2"/>
<dbReference type="RefSeq" id="WP_014706581.1">
    <property type="nucleotide sequence ID" value="NC_017857.3"/>
</dbReference>
<reference evidence="2 3" key="1">
    <citation type="journal article" date="2012" name="J. Bacteriol.">
        <title>Complete genome sequences of Methylophaga sp. strain JAM1 and Methylophaga sp. strain JAM7.</title>
        <authorList>
            <person name="Villeneuve C."/>
            <person name="Martineau C."/>
            <person name="Mauffrey F."/>
            <person name="Villemur R."/>
        </authorList>
    </citation>
    <scope>NUCLEOTIDE SEQUENCE [LARGE SCALE GENOMIC DNA]</scope>
    <source>
        <strain evidence="2 3">JAM1</strain>
    </source>
</reference>
<organism evidence="2 3">
    <name type="scientific">Methylophaga nitratireducenticrescens</name>
    <dbReference type="NCBI Taxonomy" id="754476"/>
    <lineage>
        <taxon>Bacteria</taxon>
        <taxon>Pseudomonadati</taxon>
        <taxon>Pseudomonadota</taxon>
        <taxon>Gammaproteobacteria</taxon>
        <taxon>Thiotrichales</taxon>
        <taxon>Piscirickettsiaceae</taxon>
        <taxon>Methylophaga</taxon>
    </lineage>
</organism>
<dbReference type="Proteomes" id="UP000009144">
    <property type="component" value="Chromosome"/>
</dbReference>
<dbReference type="PATRIC" id="fig|754476.3.peg.1360"/>
<keyword evidence="1" id="KW-0812">Transmembrane</keyword>
<dbReference type="KEGG" id="mej:Q7A_1378"/>
<dbReference type="Pfam" id="PF16137">
    <property type="entry name" value="DUF4845"/>
    <property type="match status" value="1"/>
</dbReference>
<dbReference type="Pfam" id="PF07963">
    <property type="entry name" value="N_methyl"/>
    <property type="match status" value="1"/>
</dbReference>
<feature type="transmembrane region" description="Helical" evidence="1">
    <location>
        <begin position="6"/>
        <end position="25"/>
    </location>
</feature>
<dbReference type="InterPro" id="IPR032314">
    <property type="entry name" value="DUF4845"/>
</dbReference>
<dbReference type="EMBL" id="CP003390">
    <property type="protein sequence ID" value="AFI84208.1"/>
    <property type="molecule type" value="Genomic_DNA"/>
</dbReference>
<dbReference type="eggNOG" id="COG4969">
    <property type="taxonomic scope" value="Bacteria"/>
</dbReference>
<keyword evidence="3" id="KW-1185">Reference proteome</keyword>
<keyword evidence="1" id="KW-0472">Membrane</keyword>
<dbReference type="STRING" id="754476.Q7A_1378"/>
<reference evidence="2 3" key="2">
    <citation type="journal article" date="2013" name="Int. J. Syst. Evol. Microbiol.">
        <title>Methylophaga nitratireducenticrescens sp. nov. and Methylophaga frappieri sp. nov., isolated from the biofilm of the methanol-fed denitrification system treating the seawater at the Montreal Biodome.</title>
        <authorList>
            <person name="Villeneuve C."/>
            <person name="Martineau C."/>
            <person name="Mauffrey F."/>
            <person name="Villemur R."/>
        </authorList>
    </citation>
    <scope>NUCLEOTIDE SEQUENCE [LARGE SCALE GENOMIC DNA]</scope>
    <source>
        <strain evidence="2 3">JAM1</strain>
    </source>
</reference>
<evidence type="ECO:0008006" key="4">
    <source>
        <dbReference type="Google" id="ProtNLM"/>
    </source>
</evidence>
<protein>
    <recommendedName>
        <fullName evidence="4">DUF4845 domain-containing protein</fullName>
    </recommendedName>
</protein>
<keyword evidence="1" id="KW-1133">Transmembrane helix</keyword>
<evidence type="ECO:0000313" key="2">
    <source>
        <dbReference type="EMBL" id="AFI84208.1"/>
    </source>
</evidence>
<sequence>MKKQQGMTLISWVIVLAIIAFFATLTMRLVPMYQEYYGVLQIMKSMETELKNNKLSNQQVMLLLSKRFNTGYISSVKKENIELSRGRSNAYVTKIVLDYEVRKPFFAHIDLVGHFVTEVDVEPEPTNR</sequence>
<dbReference type="HOGENOM" id="CLU_149778_1_2_6"/>
<dbReference type="AlphaFoldDB" id="I1XII9"/>
<evidence type="ECO:0000256" key="1">
    <source>
        <dbReference type="SAM" id="Phobius"/>
    </source>
</evidence>
<dbReference type="InterPro" id="IPR012902">
    <property type="entry name" value="N_methyl_site"/>
</dbReference>
<gene>
    <name evidence="2" type="ordered locus">Q7A_1378</name>
</gene>
<accession>I1XII9</accession>